<evidence type="ECO:0000256" key="7">
    <source>
        <dbReference type="ARBA" id="ARBA00023163"/>
    </source>
</evidence>
<dbReference type="GO" id="GO:0043565">
    <property type="term" value="F:sequence-specific DNA binding"/>
    <property type="evidence" value="ECO:0007669"/>
    <property type="project" value="InterPro"/>
</dbReference>
<dbReference type="Gene3D" id="3.40.50.2300">
    <property type="match status" value="1"/>
</dbReference>
<evidence type="ECO:0000256" key="2">
    <source>
        <dbReference type="ARBA" id="ARBA00022490"/>
    </source>
</evidence>
<dbReference type="SMART" id="SM00448">
    <property type="entry name" value="REC"/>
    <property type="match status" value="1"/>
</dbReference>
<dbReference type="AlphaFoldDB" id="A0A7Z2VQA2"/>
<evidence type="ECO:0000256" key="6">
    <source>
        <dbReference type="ARBA" id="ARBA00023125"/>
    </source>
</evidence>
<dbReference type="Pfam" id="PF00072">
    <property type="entry name" value="Response_reg"/>
    <property type="match status" value="1"/>
</dbReference>
<dbReference type="GO" id="GO:0003700">
    <property type="term" value="F:DNA-binding transcription factor activity"/>
    <property type="evidence" value="ECO:0007669"/>
    <property type="project" value="InterPro"/>
</dbReference>
<proteinExistence type="predicted"/>
<evidence type="ECO:0000256" key="4">
    <source>
        <dbReference type="ARBA" id="ARBA00023012"/>
    </source>
</evidence>
<keyword evidence="6" id="KW-0238">DNA-binding</keyword>
<dbReference type="SMART" id="SM00342">
    <property type="entry name" value="HTH_ARAC"/>
    <property type="match status" value="1"/>
</dbReference>
<reference evidence="11 12" key="1">
    <citation type="submission" date="2020-04" db="EMBL/GenBank/DDBJ databases">
        <title>Genome sequencing of novel species.</title>
        <authorList>
            <person name="Heo J."/>
            <person name="Kim S.-J."/>
            <person name="Kim J.-S."/>
            <person name="Hong S.-B."/>
            <person name="Kwon S.-W."/>
        </authorList>
    </citation>
    <scope>NUCLEOTIDE SEQUENCE [LARGE SCALE GENOMIC DNA]</scope>
    <source>
        <strain evidence="11 12">MFER-1</strain>
    </source>
</reference>
<dbReference type="PRINTS" id="PR00032">
    <property type="entry name" value="HTHARAC"/>
</dbReference>
<evidence type="ECO:0000256" key="1">
    <source>
        <dbReference type="ARBA" id="ARBA00004496"/>
    </source>
</evidence>
<evidence type="ECO:0000256" key="8">
    <source>
        <dbReference type="PROSITE-ProRule" id="PRU00169"/>
    </source>
</evidence>
<evidence type="ECO:0000259" key="10">
    <source>
        <dbReference type="PROSITE" id="PS50110"/>
    </source>
</evidence>
<feature type="domain" description="Response regulatory" evidence="10">
    <location>
        <begin position="3"/>
        <end position="120"/>
    </location>
</feature>
<dbReference type="EMBL" id="CP051680">
    <property type="protein sequence ID" value="QJD87130.1"/>
    <property type="molecule type" value="Genomic_DNA"/>
</dbReference>
<dbReference type="InterPro" id="IPR011006">
    <property type="entry name" value="CheY-like_superfamily"/>
</dbReference>
<dbReference type="InterPro" id="IPR020449">
    <property type="entry name" value="Tscrpt_reg_AraC-type_HTH"/>
</dbReference>
<protein>
    <submittedName>
        <fullName evidence="11">Response regulator</fullName>
    </submittedName>
</protein>
<dbReference type="SUPFAM" id="SSF46689">
    <property type="entry name" value="Homeodomain-like"/>
    <property type="match status" value="2"/>
</dbReference>
<dbReference type="InterPro" id="IPR018060">
    <property type="entry name" value="HTH_AraC"/>
</dbReference>
<dbReference type="GO" id="GO:0005737">
    <property type="term" value="C:cytoplasm"/>
    <property type="evidence" value="ECO:0007669"/>
    <property type="project" value="UniProtKB-SubCell"/>
</dbReference>
<keyword evidence="2" id="KW-0963">Cytoplasm</keyword>
<keyword evidence="7" id="KW-0804">Transcription</keyword>
<comment type="subcellular location">
    <subcellularLocation>
        <location evidence="1">Cytoplasm</location>
    </subcellularLocation>
</comment>
<keyword evidence="3 8" id="KW-0597">Phosphoprotein</keyword>
<dbReference type="InterPro" id="IPR051552">
    <property type="entry name" value="HptR"/>
</dbReference>
<name>A0A7Z2VQA2_9BACL</name>
<dbReference type="InterPro" id="IPR001789">
    <property type="entry name" value="Sig_transdc_resp-reg_receiver"/>
</dbReference>
<keyword evidence="12" id="KW-1185">Reference proteome</keyword>
<sequence length="540" mass="61371">MYRVLLVDDEIEIRSGLKLKIDWAGHRFEVSGEAQDGREALALLEQHRYDLVLTDIRMPIMSGLELLKQCAENYPRVKVIVLSGYDDFHFVKAALQCGARDYLLKPVVRSELTSILAKLREELDSEREAESRHDTVQHQLSESRTILREQLLMEWIGNDEEERVPELKREAGRLAMDPWMEDDLNMQFINVEYRVPEGRFEQHPEGGGLFRLAFQLLCRETAQQFEWKDSVFAFYYRGYPQMMHFLVSAPDLGEGELRKEALGKQIQSHIHRYLRVEAVVGIGEPFLGASSIRQGFLSAMLAWSQSQSGVVSQIVSSEPSPETFAEIFPDVEKRLSLALENADLESFSGTVEAVVLAGRYPLQGVASFVLRVILLLDQAARRHRLVIPETQEWMFPDTAWHQHRNGASALPYLTGIASQVIEGIRSTRVSGGVSAVEAIRRYIEQSYMNELSLTLLADRFHLNATYLSELFKKQTGTTFSDYLTQVRIGKAAELLRDPQMRLSDIAELVGFANASYLSSVFKKHYGVSPNDYRNHPVAPS</sequence>
<dbReference type="InterPro" id="IPR009057">
    <property type="entry name" value="Homeodomain-like_sf"/>
</dbReference>
<accession>A0A7Z2VQA2</accession>
<evidence type="ECO:0000259" key="9">
    <source>
        <dbReference type="PROSITE" id="PS01124"/>
    </source>
</evidence>
<keyword evidence="5" id="KW-0805">Transcription regulation</keyword>
<dbReference type="PROSITE" id="PS00041">
    <property type="entry name" value="HTH_ARAC_FAMILY_1"/>
    <property type="match status" value="1"/>
</dbReference>
<dbReference type="CDD" id="cd17536">
    <property type="entry name" value="REC_YesN-like"/>
    <property type="match status" value="1"/>
</dbReference>
<dbReference type="RefSeq" id="WP_169283376.1">
    <property type="nucleotide sequence ID" value="NZ_CP051680.1"/>
</dbReference>
<dbReference type="GO" id="GO:0000160">
    <property type="term" value="P:phosphorelay signal transduction system"/>
    <property type="evidence" value="ECO:0007669"/>
    <property type="project" value="UniProtKB-KW"/>
</dbReference>
<dbReference type="SUPFAM" id="SSF52172">
    <property type="entry name" value="CheY-like"/>
    <property type="match status" value="1"/>
</dbReference>
<gene>
    <name evidence="11" type="ORF">HH215_30775</name>
</gene>
<evidence type="ECO:0000256" key="5">
    <source>
        <dbReference type="ARBA" id="ARBA00023015"/>
    </source>
</evidence>
<evidence type="ECO:0000256" key="3">
    <source>
        <dbReference type="ARBA" id="ARBA00022553"/>
    </source>
</evidence>
<feature type="domain" description="HTH araC/xylS-type" evidence="9">
    <location>
        <begin position="437"/>
        <end position="535"/>
    </location>
</feature>
<dbReference type="PROSITE" id="PS01124">
    <property type="entry name" value="HTH_ARAC_FAMILY_2"/>
    <property type="match status" value="1"/>
</dbReference>
<feature type="modified residue" description="4-aspartylphosphate" evidence="8">
    <location>
        <position position="55"/>
    </location>
</feature>
<dbReference type="PANTHER" id="PTHR42713:SF3">
    <property type="entry name" value="TRANSCRIPTIONAL REGULATORY PROTEIN HPTR"/>
    <property type="match status" value="1"/>
</dbReference>
<dbReference type="InterPro" id="IPR018062">
    <property type="entry name" value="HTH_AraC-typ_CS"/>
</dbReference>
<dbReference type="KEGG" id="cheb:HH215_30775"/>
<dbReference type="Proteomes" id="UP000502248">
    <property type="component" value="Chromosome"/>
</dbReference>
<dbReference type="Gene3D" id="1.10.10.60">
    <property type="entry name" value="Homeodomain-like"/>
    <property type="match status" value="2"/>
</dbReference>
<dbReference type="Pfam" id="PF12833">
    <property type="entry name" value="HTH_18"/>
    <property type="match status" value="1"/>
</dbReference>
<keyword evidence="4" id="KW-0902">Two-component regulatory system</keyword>
<dbReference type="PANTHER" id="PTHR42713">
    <property type="entry name" value="HISTIDINE KINASE-RELATED"/>
    <property type="match status" value="1"/>
</dbReference>
<dbReference type="PROSITE" id="PS50110">
    <property type="entry name" value="RESPONSE_REGULATORY"/>
    <property type="match status" value="1"/>
</dbReference>
<evidence type="ECO:0000313" key="12">
    <source>
        <dbReference type="Proteomes" id="UP000502248"/>
    </source>
</evidence>
<evidence type="ECO:0000313" key="11">
    <source>
        <dbReference type="EMBL" id="QJD87130.1"/>
    </source>
</evidence>
<organism evidence="11 12">
    <name type="scientific">Cohnella herbarum</name>
    <dbReference type="NCBI Taxonomy" id="2728023"/>
    <lineage>
        <taxon>Bacteria</taxon>
        <taxon>Bacillati</taxon>
        <taxon>Bacillota</taxon>
        <taxon>Bacilli</taxon>
        <taxon>Bacillales</taxon>
        <taxon>Paenibacillaceae</taxon>
        <taxon>Cohnella</taxon>
    </lineage>
</organism>